<evidence type="ECO:0000259" key="6">
    <source>
        <dbReference type="Pfam" id="PF23354"/>
    </source>
</evidence>
<protein>
    <submittedName>
        <fullName evidence="8">Nucleoporin_N domain-containing protein</fullName>
    </submittedName>
</protein>
<dbReference type="Pfam" id="PF11715">
    <property type="entry name" value="Beta-prop_Nup120_160"/>
    <property type="match status" value="1"/>
</dbReference>
<comment type="subcellular location">
    <subcellularLocation>
        <location evidence="1">Nucleus</location>
    </subcellularLocation>
</comment>
<dbReference type="Proteomes" id="UP000492821">
    <property type="component" value="Unassembled WGS sequence"/>
</dbReference>
<evidence type="ECO:0000256" key="3">
    <source>
        <dbReference type="ARBA" id="ARBA00023242"/>
    </source>
</evidence>
<evidence type="ECO:0000313" key="7">
    <source>
        <dbReference type="Proteomes" id="UP000492821"/>
    </source>
</evidence>
<evidence type="ECO:0000256" key="1">
    <source>
        <dbReference type="ARBA" id="ARBA00004123"/>
    </source>
</evidence>
<keyword evidence="3" id="KW-0539">Nucleus</keyword>
<dbReference type="Pfam" id="PF23354">
    <property type="entry name" value="TPR_NUP160_120_M"/>
    <property type="match status" value="1"/>
</dbReference>
<reference evidence="8" key="2">
    <citation type="submission" date="2020-10" db="UniProtKB">
        <authorList>
            <consortium name="WormBaseParasite"/>
        </authorList>
    </citation>
    <scope>IDENTIFICATION</scope>
</reference>
<dbReference type="InterPro" id="IPR056535">
    <property type="entry name" value="TPR_NUP160_M"/>
</dbReference>
<dbReference type="InterPro" id="IPR021717">
    <property type="entry name" value="Nucleoporin_Nup160"/>
</dbReference>
<feature type="domain" description="Nucleoporin Nup120/160 beta-propeller" evidence="4">
    <location>
        <begin position="58"/>
        <end position="536"/>
    </location>
</feature>
<evidence type="ECO:0000259" key="4">
    <source>
        <dbReference type="Pfam" id="PF11715"/>
    </source>
</evidence>
<dbReference type="Pfam" id="PF23347">
    <property type="entry name" value="TPR_Nup160_C"/>
    <property type="match status" value="1"/>
</dbReference>
<dbReference type="PANTHER" id="PTHR21286">
    <property type="entry name" value="NUCLEAR PORE COMPLEX PROTEIN NUP160"/>
    <property type="match status" value="1"/>
</dbReference>
<dbReference type="InterPro" id="IPR059141">
    <property type="entry name" value="Beta-prop_Nup120_160"/>
</dbReference>
<dbReference type="PANTHER" id="PTHR21286:SF0">
    <property type="entry name" value="NUCLEAR PORE COMPLEX PROTEIN NUP160"/>
    <property type="match status" value="1"/>
</dbReference>
<dbReference type="GO" id="GO:0005643">
    <property type="term" value="C:nuclear pore"/>
    <property type="evidence" value="ECO:0007669"/>
    <property type="project" value="UniProtKB-ARBA"/>
</dbReference>
<name>A0A7E4VX63_PANRE</name>
<proteinExistence type="predicted"/>
<evidence type="ECO:0000256" key="2">
    <source>
        <dbReference type="ARBA" id="ARBA00022448"/>
    </source>
</evidence>
<organism evidence="7 8">
    <name type="scientific">Panagrellus redivivus</name>
    <name type="common">Microworm</name>
    <dbReference type="NCBI Taxonomy" id="6233"/>
    <lineage>
        <taxon>Eukaryota</taxon>
        <taxon>Metazoa</taxon>
        <taxon>Ecdysozoa</taxon>
        <taxon>Nematoda</taxon>
        <taxon>Chromadorea</taxon>
        <taxon>Rhabditida</taxon>
        <taxon>Tylenchina</taxon>
        <taxon>Panagrolaimomorpha</taxon>
        <taxon>Panagrolaimoidea</taxon>
        <taxon>Panagrolaimidae</taxon>
        <taxon>Panagrellus</taxon>
    </lineage>
</organism>
<dbReference type="WBParaSite" id="Pan_g4308.t2">
    <property type="protein sequence ID" value="Pan_g4308.t2"/>
    <property type="gene ID" value="Pan_g4308"/>
</dbReference>
<sequence>MEIFGASELAFNKSFFAKTYPKTLKIQDAHIQDFASSEVPQSSGSFNYPSTMQGFDGRFILWRTDGPNLYLDEYSTSTDLRDASLCINFSQSNVIPSVKAFVKAGMFVLVVPTQSSIHRIVVSIDQRDDVTLGGRSILAYFPRESELQYYWDVHNLKVSGTATQAAITVSDIGKTFISLVMADGPLILVSFPMNAVQGEPSDPPMETVLYENGGISRFFSNPVDSNEVSSVAISLVENDVLIFAVYQDNKLRVWSANTKQVVFSAPFSQFIDDPTLARANGVTVKTSVDTDDVIIVLKASMPRGLTNFYFLKLTGKVANPEFELLTSINFESKSVLDYLALGSPKQNELAVVWVIAHEAFDPDRMDSSYQPYSLWRCPIFTIGSYRWERVHSAVDDQSFNELKFAFPKSLNAIKHRIFNGECYSFDVVHRAIQIACRKDPVVPIVYNDWSALVTYVEEYVASGFFIQQYLEKDEDVSLNMFSYVSSTAQVAASERFYETLLRYCDEFQEAGLAPLGLWYSRSLDLVGVIQACRFTVYTRGDTQMMAIVGSVQNQEAGVSRAFAIADEYVDNQVGRIRNDFDVLSDITLELCEVIRLFAEHCPMDGVKMASAGTPTIATSFTSGYLSIVLRRRLMRRFKFATLIRNLIQLVNELGFQTEDGISERWNSVTKTHDGTIFQIADNYRKVWSALSYRLTRQDHKLSDDGLHRVTVGQAFFQLGKDLVTKFDVVAALGSNGSDDDEDASSTGSRFRLMSESESPFAILLREVVDGSIISLWPESTSLTLACFLARQGYADALMAYCLENSPFISELEKAFTFYIAVANAIHGDGKQAFAKFTNVIDGIKAHDNSLNIAISQMLNEPVDADAVTKHSTGDYLKIAMDLLRKYHHVDYALKMGKIIIDSGNCEGDAAFFALVYTDLFKLHLNNEEYTEAVQMVGNNPGKHEREMCLRELVSVMLRKKRYPALANLEFGELTELVAEILERNCQATYVSWDDPIINVAYSFYVKKYMYDLAARVYIEYAIRLSKESETRAVIEKRCHVLAAILGLMQCVPTVTYELKEAAPKEGESQLNRSDFVVVIRQHPNDAITGTLIDKQWLRIEHVKASLRKELINQYPVFAIPPTDTEELYKDALKYRMYDLAFTLCQKCKLDVSPLIEQITYEAIVVDHEEQEVRNEIDFRLGQMKHKPGMLKIMANKAKSVPLTSQPQWIISNKQFVIHGEEMLMPPHWKLVYSYLKYADSVNPSTVPFRAAARQCIKYHKALPDWLKTAYINRHAADLMFLYIEYDELSSALDVYDASLDNFEKGFKDQLLKTRTDLPYSMFDQVVAHARKRRPASDPIFRRFNEVRARTKEIVNLFESLAAATRLQEEHLRSQHVC</sequence>
<accession>A0A7E4VX63</accession>
<feature type="domain" description="NUP160 middle TPR" evidence="6">
    <location>
        <begin position="776"/>
        <end position="1043"/>
    </location>
</feature>
<keyword evidence="7" id="KW-1185">Reference proteome</keyword>
<feature type="domain" description="NUP160 C-terminal TPR" evidence="5">
    <location>
        <begin position="1207"/>
        <end position="1295"/>
    </location>
</feature>
<dbReference type="GO" id="GO:0017056">
    <property type="term" value="F:structural constituent of nuclear pore"/>
    <property type="evidence" value="ECO:0007669"/>
    <property type="project" value="TreeGrafter"/>
</dbReference>
<evidence type="ECO:0000259" key="5">
    <source>
        <dbReference type="Pfam" id="PF23347"/>
    </source>
</evidence>
<keyword evidence="2" id="KW-0813">Transport</keyword>
<reference evidence="7" key="1">
    <citation type="journal article" date="2013" name="Genetics">
        <title>The draft genome and transcriptome of Panagrellus redivivus are shaped by the harsh demands of a free-living lifestyle.</title>
        <authorList>
            <person name="Srinivasan J."/>
            <person name="Dillman A.R."/>
            <person name="Macchietto M.G."/>
            <person name="Heikkinen L."/>
            <person name="Lakso M."/>
            <person name="Fracchia K.M."/>
            <person name="Antoshechkin I."/>
            <person name="Mortazavi A."/>
            <person name="Wong G."/>
            <person name="Sternberg P.W."/>
        </authorList>
    </citation>
    <scope>NUCLEOTIDE SEQUENCE [LARGE SCALE GENOMIC DNA]</scope>
    <source>
        <strain evidence="7">MT8872</strain>
    </source>
</reference>
<evidence type="ECO:0000313" key="8">
    <source>
        <dbReference type="WBParaSite" id="Pan_g4308.t2"/>
    </source>
</evidence>
<dbReference type="InterPro" id="IPR056536">
    <property type="entry name" value="TPR_NUP160_C"/>
</dbReference>